<dbReference type="Proteomes" id="UP000790709">
    <property type="component" value="Unassembled WGS sequence"/>
</dbReference>
<evidence type="ECO:0000313" key="1">
    <source>
        <dbReference type="EMBL" id="KAH7921893.1"/>
    </source>
</evidence>
<accession>A0ACB8BAD0</accession>
<gene>
    <name evidence="1" type="ORF">BV22DRAFT_1131903</name>
</gene>
<reference evidence="1" key="1">
    <citation type="journal article" date="2021" name="New Phytol.">
        <title>Evolutionary innovations through gain and loss of genes in the ectomycorrhizal Boletales.</title>
        <authorList>
            <person name="Wu G."/>
            <person name="Miyauchi S."/>
            <person name="Morin E."/>
            <person name="Kuo A."/>
            <person name="Drula E."/>
            <person name="Varga T."/>
            <person name="Kohler A."/>
            <person name="Feng B."/>
            <person name="Cao Y."/>
            <person name="Lipzen A."/>
            <person name="Daum C."/>
            <person name="Hundley H."/>
            <person name="Pangilinan J."/>
            <person name="Johnson J."/>
            <person name="Barry K."/>
            <person name="LaButti K."/>
            <person name="Ng V."/>
            <person name="Ahrendt S."/>
            <person name="Min B."/>
            <person name="Choi I.G."/>
            <person name="Park H."/>
            <person name="Plett J.M."/>
            <person name="Magnuson J."/>
            <person name="Spatafora J.W."/>
            <person name="Nagy L.G."/>
            <person name="Henrissat B."/>
            <person name="Grigoriev I.V."/>
            <person name="Yang Z.L."/>
            <person name="Xu J."/>
            <person name="Martin F.M."/>
        </authorList>
    </citation>
    <scope>NUCLEOTIDE SEQUENCE</scope>
    <source>
        <strain evidence="1">KUC20120723A-06</strain>
    </source>
</reference>
<sequence>MGSFLNNLWSCVPFGRRPPDSKKPGQKSSKLSDPVEPIQGTIASSKAPPLFGLIIGINQYKSLRILPLRGAVPDANAVQSCLENDLGVPPAHITNLRNGEATRAAILAAFDALTKDPRINPGDPILIYYAGHGGSAPAPPGWPGPKVEMLVPHDYEADNGSKVNGIPDRTVATLLNRLAQEKGDNITVIFDCCHSGSGTRTDETDPTLLVRGIDISAAVPPKLDQEIWAPLMNHRAAELAPGFLHSGLRSHVLLAACGAGERAQEFQGRGLFTRALLDAFATVGSDKLTYTELVRRIANLRGQNPQCEGYNQGRLLFDSKVALQPLAMFKIHREGVKYIMEAGAAHGIADGARFDVYKERSALAGMVPLGHLVAVQVSAFQTTLDVNPGAARVDLGHEGFVVQTHAGVSEIFRVNIAQEEPLISVSDQLVTGSRDTASILSKALLVGKSEADLGVAYEEGRVVFNILDVSVNRFGLARLPFHVKPLVAEVRQVIEAAAHYYWHLRRSSHATALQQKIEFEFIKLIPSEDDFDDYLQPIMNPEGPNLIRDNLADLAVDGESIYGVKIVNKSEVPLFPSLFYFDNSDFSITPYYQPPTSGGKVDAPLPPGESLTIGYGSGGAAPIRIYMRDGQDIDVGFLKLFLSTEPVDLTHVSQKTPFEAHRSAGGTITDDHPRWETILTTVVQRRAQ</sequence>
<evidence type="ECO:0000313" key="2">
    <source>
        <dbReference type="Proteomes" id="UP000790709"/>
    </source>
</evidence>
<keyword evidence="2" id="KW-1185">Reference proteome</keyword>
<dbReference type="EMBL" id="MU266507">
    <property type="protein sequence ID" value="KAH7921893.1"/>
    <property type="molecule type" value="Genomic_DNA"/>
</dbReference>
<comment type="caution">
    <text evidence="1">The sequence shown here is derived from an EMBL/GenBank/DDBJ whole genome shotgun (WGS) entry which is preliminary data.</text>
</comment>
<proteinExistence type="predicted"/>
<protein>
    <submittedName>
        <fullName evidence="1">Uncharacterized protein</fullName>
    </submittedName>
</protein>
<name>A0ACB8BAD0_9AGAM</name>
<organism evidence="1 2">
    <name type="scientific">Leucogyrophana mollusca</name>
    <dbReference type="NCBI Taxonomy" id="85980"/>
    <lineage>
        <taxon>Eukaryota</taxon>
        <taxon>Fungi</taxon>
        <taxon>Dikarya</taxon>
        <taxon>Basidiomycota</taxon>
        <taxon>Agaricomycotina</taxon>
        <taxon>Agaricomycetes</taxon>
        <taxon>Agaricomycetidae</taxon>
        <taxon>Boletales</taxon>
        <taxon>Boletales incertae sedis</taxon>
        <taxon>Leucogyrophana</taxon>
    </lineage>
</organism>